<dbReference type="Pfam" id="PF07702">
    <property type="entry name" value="UTRA"/>
    <property type="match status" value="1"/>
</dbReference>
<dbReference type="InterPro" id="IPR036388">
    <property type="entry name" value="WH-like_DNA-bd_sf"/>
</dbReference>
<keyword evidence="6" id="KW-1185">Reference proteome</keyword>
<dbReference type="SUPFAM" id="SSF46785">
    <property type="entry name" value="Winged helix' DNA-binding domain"/>
    <property type="match status" value="1"/>
</dbReference>
<dbReference type="Pfam" id="PF00392">
    <property type="entry name" value="GntR"/>
    <property type="match status" value="1"/>
</dbReference>
<dbReference type="EMBL" id="BONF01000017">
    <property type="protein sequence ID" value="GIF81970.1"/>
    <property type="molecule type" value="Genomic_DNA"/>
</dbReference>
<dbReference type="InterPro" id="IPR036390">
    <property type="entry name" value="WH_DNA-bd_sf"/>
</dbReference>
<comment type="caution">
    <text evidence="5">The sequence shown here is derived from an EMBL/GenBank/DDBJ whole genome shotgun (WGS) entry which is preliminary data.</text>
</comment>
<dbReference type="SMART" id="SM00866">
    <property type="entry name" value="UTRA"/>
    <property type="match status" value="1"/>
</dbReference>
<evidence type="ECO:0000256" key="3">
    <source>
        <dbReference type="ARBA" id="ARBA00023163"/>
    </source>
</evidence>
<evidence type="ECO:0000256" key="1">
    <source>
        <dbReference type="ARBA" id="ARBA00023015"/>
    </source>
</evidence>
<dbReference type="InterPro" id="IPR011663">
    <property type="entry name" value="UTRA"/>
</dbReference>
<sequence>MTVDVTRRRRTDRARQVADVLRHQIVAGDFAHGALPGEDDLGAEFAVSRNTVREALSLLRDEGLVDRTPGLGTTTCGEKYPHGLHRLMGLNETLHEHGAVTNEVRAAELIDPPTWVARRLCTTDRVVYIERIRSLNGVPLSLDLTYLPRVVGEPLLDEDLAHRDIFVLLEAITGQPLGTADLTLEAVNADAHSAGLLGTELNAALLMLERLTHLADGTPVDLESIRFRGDRLAMRAQLCRS</sequence>
<dbReference type="Proteomes" id="UP000601223">
    <property type="component" value="Unassembled WGS sequence"/>
</dbReference>
<dbReference type="SMART" id="SM00345">
    <property type="entry name" value="HTH_GNTR"/>
    <property type="match status" value="1"/>
</dbReference>
<dbReference type="SUPFAM" id="SSF64288">
    <property type="entry name" value="Chorismate lyase-like"/>
    <property type="match status" value="1"/>
</dbReference>
<dbReference type="PROSITE" id="PS50949">
    <property type="entry name" value="HTH_GNTR"/>
    <property type="match status" value="1"/>
</dbReference>
<organism evidence="5 6">
    <name type="scientific">Catellatospora bangladeshensis</name>
    <dbReference type="NCBI Taxonomy" id="310355"/>
    <lineage>
        <taxon>Bacteria</taxon>
        <taxon>Bacillati</taxon>
        <taxon>Actinomycetota</taxon>
        <taxon>Actinomycetes</taxon>
        <taxon>Micromonosporales</taxon>
        <taxon>Micromonosporaceae</taxon>
        <taxon>Catellatospora</taxon>
    </lineage>
</organism>
<dbReference type="RefSeq" id="WP_203746692.1">
    <property type="nucleotide sequence ID" value="NZ_BONF01000017.1"/>
</dbReference>
<feature type="domain" description="HTH gntR-type" evidence="4">
    <location>
        <begin position="11"/>
        <end position="78"/>
    </location>
</feature>
<dbReference type="GO" id="GO:0045892">
    <property type="term" value="P:negative regulation of DNA-templated transcription"/>
    <property type="evidence" value="ECO:0007669"/>
    <property type="project" value="TreeGrafter"/>
</dbReference>
<evidence type="ECO:0000313" key="5">
    <source>
        <dbReference type="EMBL" id="GIF81970.1"/>
    </source>
</evidence>
<dbReference type="InterPro" id="IPR000524">
    <property type="entry name" value="Tscrpt_reg_HTH_GntR"/>
</dbReference>
<keyword evidence="2" id="KW-0238">DNA-binding</keyword>
<dbReference type="Gene3D" id="3.40.1410.10">
    <property type="entry name" value="Chorismate lyase-like"/>
    <property type="match status" value="1"/>
</dbReference>
<proteinExistence type="predicted"/>
<evidence type="ECO:0000256" key="2">
    <source>
        <dbReference type="ARBA" id="ARBA00023125"/>
    </source>
</evidence>
<dbReference type="PRINTS" id="PR00035">
    <property type="entry name" value="HTHGNTR"/>
</dbReference>
<gene>
    <name evidence="5" type="ORF">Cba03nite_33190</name>
</gene>
<dbReference type="GO" id="GO:0003700">
    <property type="term" value="F:DNA-binding transcription factor activity"/>
    <property type="evidence" value="ECO:0007669"/>
    <property type="project" value="InterPro"/>
</dbReference>
<dbReference type="Gene3D" id="1.10.10.10">
    <property type="entry name" value="Winged helix-like DNA-binding domain superfamily/Winged helix DNA-binding domain"/>
    <property type="match status" value="1"/>
</dbReference>
<reference evidence="5 6" key="1">
    <citation type="submission" date="2021-01" db="EMBL/GenBank/DDBJ databases">
        <title>Whole genome shotgun sequence of Catellatospora bangladeshensis NBRC 107357.</title>
        <authorList>
            <person name="Komaki H."/>
            <person name="Tamura T."/>
        </authorList>
    </citation>
    <scope>NUCLEOTIDE SEQUENCE [LARGE SCALE GENOMIC DNA]</scope>
    <source>
        <strain evidence="5 6">NBRC 107357</strain>
    </source>
</reference>
<protein>
    <submittedName>
        <fullName evidence="5">Putative GntR-family transcriptional regulator</fullName>
    </submittedName>
</protein>
<evidence type="ECO:0000259" key="4">
    <source>
        <dbReference type="PROSITE" id="PS50949"/>
    </source>
</evidence>
<keyword evidence="1" id="KW-0805">Transcription regulation</keyword>
<accession>A0A8J3NI14</accession>
<dbReference type="PANTHER" id="PTHR44846">
    <property type="entry name" value="MANNOSYL-D-GLYCERATE TRANSPORT/METABOLISM SYSTEM REPRESSOR MNGR-RELATED"/>
    <property type="match status" value="1"/>
</dbReference>
<dbReference type="PANTHER" id="PTHR44846:SF17">
    <property type="entry name" value="GNTR-FAMILY TRANSCRIPTIONAL REGULATOR"/>
    <property type="match status" value="1"/>
</dbReference>
<dbReference type="GO" id="GO:0003677">
    <property type="term" value="F:DNA binding"/>
    <property type="evidence" value="ECO:0007669"/>
    <property type="project" value="UniProtKB-KW"/>
</dbReference>
<dbReference type="AlphaFoldDB" id="A0A8J3NI14"/>
<name>A0A8J3NI14_9ACTN</name>
<dbReference type="CDD" id="cd07377">
    <property type="entry name" value="WHTH_GntR"/>
    <property type="match status" value="1"/>
</dbReference>
<dbReference type="InterPro" id="IPR050679">
    <property type="entry name" value="Bact_HTH_transcr_reg"/>
</dbReference>
<keyword evidence="3" id="KW-0804">Transcription</keyword>
<evidence type="ECO:0000313" key="6">
    <source>
        <dbReference type="Proteomes" id="UP000601223"/>
    </source>
</evidence>
<dbReference type="InterPro" id="IPR028978">
    <property type="entry name" value="Chorismate_lyase_/UTRA_dom_sf"/>
</dbReference>